<dbReference type="Gene3D" id="1.10.10.60">
    <property type="entry name" value="Homeodomain-like"/>
    <property type="match status" value="1"/>
</dbReference>
<feature type="domain" description="HTH araC/xylS-type" evidence="4">
    <location>
        <begin position="218"/>
        <end position="310"/>
    </location>
</feature>
<dbReference type="PANTHER" id="PTHR43130">
    <property type="entry name" value="ARAC-FAMILY TRANSCRIPTIONAL REGULATOR"/>
    <property type="match status" value="1"/>
</dbReference>
<organism evidence="5 6">
    <name type="scientific">Tatumella ptyseos ATCC 33301</name>
    <dbReference type="NCBI Taxonomy" id="1005995"/>
    <lineage>
        <taxon>Bacteria</taxon>
        <taxon>Pseudomonadati</taxon>
        <taxon>Pseudomonadota</taxon>
        <taxon>Gammaproteobacteria</taxon>
        <taxon>Enterobacterales</taxon>
        <taxon>Erwiniaceae</taxon>
        <taxon>Tatumella</taxon>
    </lineage>
</organism>
<keyword evidence="2" id="KW-0238">DNA-binding</keyword>
<dbReference type="PROSITE" id="PS01124">
    <property type="entry name" value="HTH_ARAC_FAMILY_2"/>
    <property type="match status" value="1"/>
</dbReference>
<dbReference type="InterPro" id="IPR018062">
    <property type="entry name" value="HTH_AraC-typ_CS"/>
</dbReference>
<comment type="caution">
    <text evidence="5">The sequence shown here is derived from an EMBL/GenBank/DDBJ whole genome shotgun (WGS) entry which is preliminary data.</text>
</comment>
<sequence>MTIPVWFLTLPGVMTLDMAGPAETLRLACRDVALYYTGPDATVFTSTRMTLSNILPLPERLPSGSILIVPGLENSQHQLTLPAATEACLWLRHQQAAIHRGEITLVCICAGALLAARAGLLDGVLCTTHHQLLARLRESAPAARVLDNRIFVEDGGIWTSAGITTGIDLSLHLVNRLFGPQKALDIAREMVVWFRRSGNDPQLSPWLRYRNHLHPAIHRAQDLISQHPEQHWSLMQLAQRAHVSGRHLTRLFRQHLGVTVHTYQQQLQVAVAEQRIQQGEGIEKAALAAGFSSARHFRRTALRLSADNPG</sequence>
<dbReference type="GO" id="GO:0043565">
    <property type="term" value="F:sequence-specific DNA binding"/>
    <property type="evidence" value="ECO:0007669"/>
    <property type="project" value="InterPro"/>
</dbReference>
<dbReference type="SMART" id="SM00342">
    <property type="entry name" value="HTH_ARAC"/>
    <property type="match status" value="1"/>
</dbReference>
<dbReference type="EMBL" id="JMPR01000013">
    <property type="protein sequence ID" value="KFD21666.1"/>
    <property type="molecule type" value="Genomic_DNA"/>
</dbReference>
<dbReference type="PROSITE" id="PS00041">
    <property type="entry name" value="HTH_ARAC_FAMILY_1"/>
    <property type="match status" value="1"/>
</dbReference>
<dbReference type="InterPro" id="IPR018060">
    <property type="entry name" value="HTH_AraC"/>
</dbReference>
<dbReference type="Pfam" id="PF12833">
    <property type="entry name" value="HTH_18"/>
    <property type="match status" value="1"/>
</dbReference>
<dbReference type="AlphaFoldDB" id="A0A085JMH0"/>
<dbReference type="InterPro" id="IPR052158">
    <property type="entry name" value="INH-QAR"/>
</dbReference>
<evidence type="ECO:0000256" key="3">
    <source>
        <dbReference type="ARBA" id="ARBA00023163"/>
    </source>
</evidence>
<dbReference type="SUPFAM" id="SSF52317">
    <property type="entry name" value="Class I glutamine amidotransferase-like"/>
    <property type="match status" value="1"/>
</dbReference>
<dbReference type="InterPro" id="IPR029062">
    <property type="entry name" value="Class_I_gatase-like"/>
</dbReference>
<dbReference type="eggNOG" id="COG4977">
    <property type="taxonomic scope" value="Bacteria"/>
</dbReference>
<dbReference type="OrthoDB" id="9803764at2"/>
<reference evidence="5 6" key="1">
    <citation type="submission" date="2014-05" db="EMBL/GenBank/DDBJ databases">
        <title>ATOL: Assembling a taxonomically balanced genome-scale reconstruction of the evolutionary history of the Enterobacteriaceae.</title>
        <authorList>
            <person name="Plunkett G.III."/>
            <person name="Neeno-Eckwall E.C."/>
            <person name="Glasner J.D."/>
            <person name="Perna N.T."/>
        </authorList>
    </citation>
    <scope>NUCLEOTIDE SEQUENCE [LARGE SCALE GENOMIC DNA]</scope>
    <source>
        <strain evidence="5 6">ATCC 33301</strain>
    </source>
</reference>
<keyword evidence="6" id="KW-1185">Reference proteome</keyword>
<protein>
    <submittedName>
        <fullName evidence="5">AraC family transcriptional regulator</fullName>
    </submittedName>
</protein>
<proteinExistence type="predicted"/>
<evidence type="ECO:0000256" key="2">
    <source>
        <dbReference type="ARBA" id="ARBA00023125"/>
    </source>
</evidence>
<dbReference type="InterPro" id="IPR002818">
    <property type="entry name" value="DJ-1/PfpI"/>
</dbReference>
<dbReference type="SUPFAM" id="SSF46689">
    <property type="entry name" value="Homeodomain-like"/>
    <property type="match status" value="1"/>
</dbReference>
<dbReference type="PANTHER" id="PTHR43130:SF3">
    <property type="entry name" value="HTH-TYPE TRANSCRIPTIONAL REGULATOR RV1931C"/>
    <property type="match status" value="1"/>
</dbReference>
<dbReference type="RefSeq" id="WP_038010896.1">
    <property type="nucleotide sequence ID" value="NZ_ATMJ01000030.1"/>
</dbReference>
<evidence type="ECO:0000259" key="4">
    <source>
        <dbReference type="PROSITE" id="PS01124"/>
    </source>
</evidence>
<evidence type="ECO:0000313" key="6">
    <source>
        <dbReference type="Proteomes" id="UP000028602"/>
    </source>
</evidence>
<gene>
    <name evidence="5" type="ORF">GTPT_0765</name>
</gene>
<keyword evidence="3" id="KW-0804">Transcription</keyword>
<dbReference type="Gene3D" id="3.40.50.880">
    <property type="match status" value="1"/>
</dbReference>
<name>A0A085JMH0_9GAMM</name>
<keyword evidence="1" id="KW-0805">Transcription regulation</keyword>
<evidence type="ECO:0000256" key="1">
    <source>
        <dbReference type="ARBA" id="ARBA00023015"/>
    </source>
</evidence>
<accession>A0A085JMH0</accession>
<dbReference type="GO" id="GO:0003700">
    <property type="term" value="F:DNA-binding transcription factor activity"/>
    <property type="evidence" value="ECO:0007669"/>
    <property type="project" value="InterPro"/>
</dbReference>
<evidence type="ECO:0000313" key="5">
    <source>
        <dbReference type="EMBL" id="KFD21666.1"/>
    </source>
</evidence>
<dbReference type="InterPro" id="IPR009057">
    <property type="entry name" value="Homeodomain-like_sf"/>
</dbReference>
<dbReference type="Pfam" id="PF01965">
    <property type="entry name" value="DJ-1_PfpI"/>
    <property type="match status" value="1"/>
</dbReference>
<dbReference type="Proteomes" id="UP000028602">
    <property type="component" value="Unassembled WGS sequence"/>
</dbReference>